<dbReference type="SUPFAM" id="SSF102588">
    <property type="entry name" value="LmbE-like"/>
    <property type="match status" value="1"/>
</dbReference>
<evidence type="ECO:0000313" key="2">
    <source>
        <dbReference type="Proteomes" id="UP000190235"/>
    </source>
</evidence>
<dbReference type="Proteomes" id="UP000190235">
    <property type="component" value="Chromosome I"/>
</dbReference>
<sequence length="218" mass="25161">MDASLTMKNQKEIAVIVAHPDDETLWCGGTMLLNPTCNWFVACLSRKNDPDRSPKFKKVLKILNAKGIMGNLDDGAEQKPLDKKAVEKVILNLLPKYDFDLIITHSPFGEYTRHLRHEEIGRAVIALWKDNKITANELWVFAFEDGNKKYYPQAIASANIHQTLPQNIWKEKYRIITEVYGFIKTGFEAQTTPKSEAFWKFKNPKDVQNWLDHEEIPD</sequence>
<dbReference type="Gene3D" id="3.40.50.10320">
    <property type="entry name" value="LmbE-like"/>
    <property type="match status" value="1"/>
</dbReference>
<protein>
    <submittedName>
        <fullName evidence="1">N-acetylglucosaminyl deacetylase, LmbE family</fullName>
    </submittedName>
</protein>
<dbReference type="EMBL" id="LT670848">
    <property type="protein sequence ID" value="SHM74027.1"/>
    <property type="molecule type" value="Genomic_DNA"/>
</dbReference>
<organism evidence="1 2">
    <name type="scientific">Salegentibacter salegens</name>
    <dbReference type="NCBI Taxonomy" id="143223"/>
    <lineage>
        <taxon>Bacteria</taxon>
        <taxon>Pseudomonadati</taxon>
        <taxon>Bacteroidota</taxon>
        <taxon>Flavobacteriia</taxon>
        <taxon>Flavobacteriales</taxon>
        <taxon>Flavobacteriaceae</taxon>
        <taxon>Salegentibacter</taxon>
    </lineage>
</organism>
<dbReference type="Pfam" id="PF02585">
    <property type="entry name" value="PIG-L"/>
    <property type="match status" value="1"/>
</dbReference>
<dbReference type="InterPro" id="IPR003737">
    <property type="entry name" value="GlcNAc_PI_deacetylase-related"/>
</dbReference>
<evidence type="ECO:0000313" key="1">
    <source>
        <dbReference type="EMBL" id="SHM74027.1"/>
    </source>
</evidence>
<name>A0A1M7L8B0_9FLAO</name>
<accession>A0A1M7L8B0</accession>
<dbReference type="OrthoDB" id="9790023at2"/>
<dbReference type="STRING" id="143223.SAMN05878281_1782"/>
<keyword evidence="2" id="KW-1185">Reference proteome</keyword>
<proteinExistence type="predicted"/>
<gene>
    <name evidence="1" type="ORF">SAMN05878281_1782</name>
</gene>
<dbReference type="InterPro" id="IPR024078">
    <property type="entry name" value="LmbE-like_dom_sf"/>
</dbReference>
<dbReference type="AlphaFoldDB" id="A0A1M7L8B0"/>
<reference evidence="2" key="1">
    <citation type="submission" date="2016-11" db="EMBL/GenBank/DDBJ databases">
        <authorList>
            <person name="Varghese N."/>
            <person name="Submissions S."/>
        </authorList>
    </citation>
    <scope>NUCLEOTIDE SEQUENCE [LARGE SCALE GENOMIC DNA]</scope>
    <source>
        <strain evidence="2">ACAM 48</strain>
    </source>
</reference>